<dbReference type="EMBL" id="ARXX01000008">
    <property type="protein sequence ID" value="MBF5055515.1"/>
    <property type="molecule type" value="Genomic_DNA"/>
</dbReference>
<organism evidence="14 15">
    <name type="scientific">Alloalcanivorax profundimaris</name>
    <dbReference type="NCBI Taxonomy" id="2735259"/>
    <lineage>
        <taxon>Bacteria</taxon>
        <taxon>Pseudomonadati</taxon>
        <taxon>Pseudomonadota</taxon>
        <taxon>Gammaproteobacteria</taxon>
        <taxon>Oceanospirillales</taxon>
        <taxon>Alcanivoracaceae</taxon>
        <taxon>Alloalcanivorax</taxon>
    </lineage>
</organism>
<evidence type="ECO:0000256" key="11">
    <source>
        <dbReference type="ARBA" id="ARBA00023136"/>
    </source>
</evidence>
<feature type="transmembrane region" description="Helical" evidence="13">
    <location>
        <begin position="20"/>
        <end position="39"/>
    </location>
</feature>
<evidence type="ECO:0000256" key="8">
    <source>
        <dbReference type="ARBA" id="ARBA00022989"/>
    </source>
</evidence>
<evidence type="ECO:0000256" key="10">
    <source>
        <dbReference type="ARBA" id="ARBA00023065"/>
    </source>
</evidence>
<dbReference type="NCBIfam" id="NF007093">
    <property type="entry name" value="PRK09547.1"/>
    <property type="match status" value="1"/>
</dbReference>
<protein>
    <recommendedName>
        <fullName evidence="13">Na(+)/H(+) antiporter NhaB</fullName>
    </recommendedName>
    <alternativeName>
        <fullName evidence="13">Sodium/proton antiporter NhaB</fullName>
    </alternativeName>
</protein>
<feature type="transmembrane region" description="Helical" evidence="13">
    <location>
        <begin position="456"/>
        <end position="474"/>
    </location>
</feature>
<feature type="transmembrane region" description="Helical" evidence="13">
    <location>
        <begin position="481"/>
        <end position="500"/>
    </location>
</feature>
<keyword evidence="15" id="KW-1185">Reference proteome</keyword>
<comment type="caution">
    <text evidence="14">The sequence shown here is derived from an EMBL/GenBank/DDBJ whole genome shotgun (WGS) entry which is preliminary data.</text>
</comment>
<keyword evidence="11 13" id="KW-0472">Membrane</keyword>
<comment type="function">
    <text evidence="13">Na(+)/H(+) antiporter that extrudes sodium in exchange for external protons.</text>
</comment>
<evidence type="ECO:0000256" key="5">
    <source>
        <dbReference type="ARBA" id="ARBA00022475"/>
    </source>
</evidence>
<keyword evidence="7 13" id="KW-0812">Transmembrane</keyword>
<dbReference type="Proteomes" id="UP000662703">
    <property type="component" value="Unassembled WGS sequence"/>
</dbReference>
<name>A0ABS0ANC0_9GAMM</name>
<proteinExistence type="inferred from homology"/>
<feature type="transmembrane region" description="Helical" evidence="13">
    <location>
        <begin position="353"/>
        <end position="371"/>
    </location>
</feature>
<evidence type="ECO:0000256" key="1">
    <source>
        <dbReference type="ARBA" id="ARBA00004651"/>
    </source>
</evidence>
<feature type="transmembrane region" description="Helical" evidence="13">
    <location>
        <begin position="243"/>
        <end position="263"/>
    </location>
</feature>
<keyword evidence="8 13" id="KW-1133">Transmembrane helix</keyword>
<gene>
    <name evidence="13" type="primary">nhaB</name>
    <name evidence="14" type="ORF">Y5W_00809</name>
</gene>
<sequence>MSAQLGRAFGQNFLGQAPAWYKYTIVAFLIANPIVVWTLGEVAAGWLLLAEFIFTLAMALKCYPLQPGGLLAIEALLIGLTSPATVLHKVEGNLEVLLLLIFMVAGIFFLKDLLLYMFTRLLLGVRSKMLLSLLFSIAAAVLSAFLDALTVTAVVIAVCTGFYGIYHKVASGKNFQQKHDHGDDTAVEELHREDLRRFRAFLRSLLMHAAVGTALGGVCTLVGEPQNLLIATKAQWEFGEFFLRMAPISLPVLVSGLLTCLFLEWSGSFGYGEEIPEKVQAIMRQSALEQESRRTTRDKVNLVVQGLIAVWLVVGLATHAAPVGLVGLSVIILATAFCGIIEEHRLGAAFEEALPFTALLTVFFAVVAVIADQQLFAPVIEYVLSLERDAQGSAFYLANGVLSAVSDNVFVASVYIDEVALALVNNEINRDTFDLLAVAINTGTNIPSVATPNGQAAFLFLLTSALAPLVRLSYGRMVVMALPYTIVMSLTGLLMTAVALEPATEYMYENGWIEHHQPSELDMDADTTPHH</sequence>
<keyword evidence="6" id="KW-0997">Cell inner membrane</keyword>
<dbReference type="Pfam" id="PF06450">
    <property type="entry name" value="NhaB"/>
    <property type="match status" value="1"/>
</dbReference>
<feature type="transmembrane region" description="Helical" evidence="13">
    <location>
        <begin position="70"/>
        <end position="90"/>
    </location>
</feature>
<feature type="transmembrane region" description="Helical" evidence="13">
    <location>
        <begin position="129"/>
        <end position="146"/>
    </location>
</feature>
<evidence type="ECO:0000256" key="9">
    <source>
        <dbReference type="ARBA" id="ARBA00023053"/>
    </source>
</evidence>
<keyword evidence="3 13" id="KW-0813">Transport</keyword>
<keyword evidence="4 13" id="KW-0050">Antiport</keyword>
<dbReference type="HAMAP" id="MF_01599">
    <property type="entry name" value="NhaB"/>
    <property type="match status" value="1"/>
</dbReference>
<evidence type="ECO:0000256" key="12">
    <source>
        <dbReference type="ARBA" id="ARBA00023201"/>
    </source>
</evidence>
<feature type="transmembrane region" description="Helical" evidence="13">
    <location>
        <begin position="300"/>
        <end position="317"/>
    </location>
</feature>
<evidence type="ECO:0000313" key="15">
    <source>
        <dbReference type="Proteomes" id="UP000662703"/>
    </source>
</evidence>
<feature type="transmembrane region" description="Helical" evidence="13">
    <location>
        <begin position="323"/>
        <end position="341"/>
    </location>
</feature>
<feature type="transmembrane region" description="Helical" evidence="13">
    <location>
        <begin position="96"/>
        <end position="117"/>
    </location>
</feature>
<reference evidence="14 15" key="1">
    <citation type="submission" date="2012-09" db="EMBL/GenBank/DDBJ databases">
        <title>Genome Sequence of alkane-degrading Bacterium Alcanivorax sp. 521-1.</title>
        <authorList>
            <person name="Lai Q."/>
            <person name="Shao Z."/>
        </authorList>
    </citation>
    <scope>NUCLEOTIDE SEQUENCE [LARGE SCALE GENOMIC DNA]</scope>
    <source>
        <strain evidence="14 15">521-1</strain>
    </source>
</reference>
<comment type="catalytic activity">
    <reaction evidence="13">
        <text>2 Na(+)(in) + 3 H(+)(out) = 2 Na(+)(out) + 3 H(+)(in)</text>
        <dbReference type="Rhea" id="RHEA:29247"/>
        <dbReference type="ChEBI" id="CHEBI:15378"/>
        <dbReference type="ChEBI" id="CHEBI:29101"/>
    </reaction>
</comment>
<keyword evidence="9 13" id="KW-0915">Sodium</keyword>
<evidence type="ECO:0000256" key="3">
    <source>
        <dbReference type="ARBA" id="ARBA00022448"/>
    </source>
</evidence>
<evidence type="ECO:0000313" key="14">
    <source>
        <dbReference type="EMBL" id="MBF5055515.1"/>
    </source>
</evidence>
<accession>A0ABS0ANC0</accession>
<comment type="subcellular location">
    <subcellularLocation>
        <location evidence="1 13">Cell membrane</location>
        <topology evidence="1 13">Multi-pass membrane protein</topology>
    </subcellularLocation>
</comment>
<keyword evidence="12 13" id="KW-0739">Sodium transport</keyword>
<keyword evidence="5 13" id="KW-1003">Cell membrane</keyword>
<evidence type="ECO:0000256" key="7">
    <source>
        <dbReference type="ARBA" id="ARBA00022692"/>
    </source>
</evidence>
<evidence type="ECO:0000256" key="13">
    <source>
        <dbReference type="HAMAP-Rule" id="MF_01599"/>
    </source>
</evidence>
<evidence type="ECO:0000256" key="4">
    <source>
        <dbReference type="ARBA" id="ARBA00022449"/>
    </source>
</evidence>
<evidence type="ECO:0000256" key="6">
    <source>
        <dbReference type="ARBA" id="ARBA00022519"/>
    </source>
</evidence>
<dbReference type="PANTHER" id="PTHR43302:SF1">
    <property type="entry name" value="NA(+)_H(+) ANTIPORTER NHAB"/>
    <property type="match status" value="1"/>
</dbReference>
<keyword evidence="10 13" id="KW-0406">Ion transport</keyword>
<feature type="transmembrane region" description="Helical" evidence="13">
    <location>
        <begin position="200"/>
        <end position="223"/>
    </location>
</feature>
<dbReference type="InterPro" id="IPR004671">
    <property type="entry name" value="Na+/H+_antiporter_NhaB"/>
</dbReference>
<dbReference type="RefSeq" id="WP_194864266.1">
    <property type="nucleotide sequence ID" value="NZ_ARXX01000008.1"/>
</dbReference>
<dbReference type="PANTHER" id="PTHR43302">
    <property type="entry name" value="TRANSPORTER ARSB-RELATED"/>
    <property type="match status" value="1"/>
</dbReference>
<evidence type="ECO:0000256" key="2">
    <source>
        <dbReference type="ARBA" id="ARBA00006036"/>
    </source>
</evidence>
<comment type="similarity">
    <text evidence="2 13">Belongs to the NhaB Na(+)/H(+) (TC 2.A.34) antiporter family.</text>
</comment>